<dbReference type="InterPro" id="IPR029058">
    <property type="entry name" value="AB_hydrolase_fold"/>
</dbReference>
<dbReference type="PANTHER" id="PTHR43329">
    <property type="entry name" value="EPOXIDE HYDROLASE"/>
    <property type="match status" value="1"/>
</dbReference>
<dbReference type="EnsemblMetazoa" id="XM_014383991.2">
    <property type="protein sequence ID" value="XP_014239477.1"/>
    <property type="gene ID" value="LOC106660930"/>
</dbReference>
<dbReference type="AlphaFoldDB" id="A0A8I6R864"/>
<dbReference type="KEGG" id="clec:106660930"/>
<evidence type="ECO:0000256" key="2">
    <source>
        <dbReference type="ARBA" id="ARBA00038334"/>
    </source>
</evidence>
<dbReference type="PRINTS" id="PR00111">
    <property type="entry name" value="ABHYDROLASE"/>
</dbReference>
<protein>
    <recommendedName>
        <fullName evidence="3">AB hydrolase-1 domain-containing protein</fullName>
    </recommendedName>
</protein>
<keyword evidence="5" id="KW-1185">Reference proteome</keyword>
<evidence type="ECO:0000259" key="3">
    <source>
        <dbReference type="Pfam" id="PF00561"/>
    </source>
</evidence>
<dbReference type="Pfam" id="PF00561">
    <property type="entry name" value="Abhydrolase_1"/>
    <property type="match status" value="1"/>
</dbReference>
<name>A0A8I6R864_CIMLE</name>
<organism evidence="4 5">
    <name type="scientific">Cimex lectularius</name>
    <name type="common">Bed bug</name>
    <name type="synonym">Acanthia lectularia</name>
    <dbReference type="NCBI Taxonomy" id="79782"/>
    <lineage>
        <taxon>Eukaryota</taxon>
        <taxon>Metazoa</taxon>
        <taxon>Ecdysozoa</taxon>
        <taxon>Arthropoda</taxon>
        <taxon>Hexapoda</taxon>
        <taxon>Insecta</taxon>
        <taxon>Pterygota</taxon>
        <taxon>Neoptera</taxon>
        <taxon>Paraneoptera</taxon>
        <taxon>Hemiptera</taxon>
        <taxon>Heteroptera</taxon>
        <taxon>Panheteroptera</taxon>
        <taxon>Cimicomorpha</taxon>
        <taxon>Cimicidae</taxon>
        <taxon>Cimex</taxon>
    </lineage>
</organism>
<reference evidence="4" key="1">
    <citation type="submission" date="2022-01" db="UniProtKB">
        <authorList>
            <consortium name="EnsemblMetazoa"/>
        </authorList>
    </citation>
    <scope>IDENTIFICATION</scope>
</reference>
<dbReference type="OMA" id="KFHYVEA"/>
<gene>
    <name evidence="4" type="primary">106660930</name>
</gene>
<dbReference type="Proteomes" id="UP000494040">
    <property type="component" value="Unassembled WGS sequence"/>
</dbReference>
<dbReference type="SUPFAM" id="SSF53474">
    <property type="entry name" value="alpha/beta-Hydrolases"/>
    <property type="match status" value="1"/>
</dbReference>
<dbReference type="InterPro" id="IPR000073">
    <property type="entry name" value="AB_hydrolase_1"/>
</dbReference>
<dbReference type="InterPro" id="IPR000639">
    <property type="entry name" value="Epox_hydrolase-like"/>
</dbReference>
<dbReference type="GO" id="GO:0004301">
    <property type="term" value="F:epoxide hydrolase activity"/>
    <property type="evidence" value="ECO:0007669"/>
    <property type="project" value="UniProtKB-ARBA"/>
</dbReference>
<sequence length="391" mass="44419">MGVNAKFKDIVKISTYDVVKMKAIAVVWAAWYLFRQLLKNLWTSSAKATSATDGNPPGCLTDASFGQHSYIKIKGVKLHYVDAGPKSKPLLILLHGFPDCWISWRYQIPELAGHFRVVALDLKGFGDSDKPESTYNYQITNIIEEICEFVSILGYRRCTLIGHDIGALIGWFIVHTNPDIVDKFVSISAPHPDFYWDTIPSSYKINSRWVEFCQLPFLPEKSAMDEDLKLLNLLHSHLGKSVEDQSILAAYRYSFSRREDWIGALNYFRVLPFWRLRRKEVYQVAALLIVGNKDNAVQMESIIKSCDYFEKFAIKIVNDAGHYPHQEKALEINQILKNYLIGNRAQPIEKKVQSNGLVNRMFGAVSSTVFDAVQKTTNGITSRALNIGQNT</sequence>
<evidence type="ECO:0000313" key="4">
    <source>
        <dbReference type="EnsemblMetazoa" id="XP_014239477.1"/>
    </source>
</evidence>
<comment type="similarity">
    <text evidence="2">Belongs to the AB hydrolase superfamily. Epoxide hydrolase family.</text>
</comment>
<accession>A0A8I6R864</accession>
<keyword evidence="1" id="KW-0378">Hydrolase</keyword>
<dbReference type="OrthoDB" id="408373at2759"/>
<evidence type="ECO:0000256" key="1">
    <source>
        <dbReference type="ARBA" id="ARBA00022801"/>
    </source>
</evidence>
<evidence type="ECO:0000313" key="5">
    <source>
        <dbReference type="Proteomes" id="UP000494040"/>
    </source>
</evidence>
<dbReference type="Gene3D" id="3.40.50.1820">
    <property type="entry name" value="alpha/beta hydrolase"/>
    <property type="match status" value="1"/>
</dbReference>
<proteinExistence type="inferred from homology"/>
<feature type="domain" description="AB hydrolase-1" evidence="3">
    <location>
        <begin position="89"/>
        <end position="328"/>
    </location>
</feature>
<dbReference type="PRINTS" id="PR00412">
    <property type="entry name" value="EPOXHYDRLASE"/>
</dbReference>